<dbReference type="GO" id="GO:0007156">
    <property type="term" value="P:homophilic cell adhesion via plasma membrane adhesion molecules"/>
    <property type="evidence" value="ECO:0007669"/>
    <property type="project" value="InterPro"/>
</dbReference>
<keyword evidence="10" id="KW-1133">Transmembrane helix</keyword>
<dbReference type="FunFam" id="2.60.40.60:FF:000031">
    <property type="entry name" value="Cadherin 3"/>
    <property type="match status" value="1"/>
</dbReference>
<dbReference type="GO" id="GO:0008013">
    <property type="term" value="F:beta-catenin binding"/>
    <property type="evidence" value="ECO:0007669"/>
    <property type="project" value="TreeGrafter"/>
</dbReference>
<protein>
    <recommendedName>
        <fullName evidence="11">Cadherin domain-containing protein</fullName>
    </recommendedName>
</protein>
<comment type="subcellular location">
    <subcellularLocation>
        <location evidence="1">Cell membrane</location>
    </subcellularLocation>
</comment>
<keyword evidence="10" id="KW-0812">Transmembrane</keyword>
<evidence type="ECO:0000256" key="4">
    <source>
        <dbReference type="ARBA" id="ARBA00022837"/>
    </source>
</evidence>
<dbReference type="GO" id="GO:0045296">
    <property type="term" value="F:cadherin binding"/>
    <property type="evidence" value="ECO:0007669"/>
    <property type="project" value="TreeGrafter"/>
</dbReference>
<evidence type="ECO:0000256" key="7">
    <source>
        <dbReference type="ARBA" id="ARBA00023180"/>
    </source>
</evidence>
<evidence type="ECO:0000313" key="13">
    <source>
        <dbReference type="Proteomes" id="UP000437017"/>
    </source>
</evidence>
<name>A0A6A1QE30_BALPH</name>
<dbReference type="GO" id="GO:0034332">
    <property type="term" value="P:adherens junction organization"/>
    <property type="evidence" value="ECO:0007669"/>
    <property type="project" value="TreeGrafter"/>
</dbReference>
<feature type="domain" description="Cadherin" evidence="11">
    <location>
        <begin position="12"/>
        <end position="53"/>
    </location>
</feature>
<dbReference type="Gene3D" id="2.60.40.60">
    <property type="entry name" value="Cadherins"/>
    <property type="match status" value="2"/>
</dbReference>
<keyword evidence="13" id="KW-1185">Reference proteome</keyword>
<feature type="region of interest" description="Disordered" evidence="9">
    <location>
        <begin position="118"/>
        <end position="174"/>
    </location>
</feature>
<dbReference type="InterPro" id="IPR002126">
    <property type="entry name" value="Cadherin-like_dom"/>
</dbReference>
<dbReference type="CDD" id="cd11304">
    <property type="entry name" value="Cadherin_repeat"/>
    <property type="match status" value="1"/>
</dbReference>
<dbReference type="GO" id="GO:0016477">
    <property type="term" value="P:cell migration"/>
    <property type="evidence" value="ECO:0007669"/>
    <property type="project" value="TreeGrafter"/>
</dbReference>
<dbReference type="GO" id="GO:0000902">
    <property type="term" value="P:cell morphogenesis"/>
    <property type="evidence" value="ECO:0007669"/>
    <property type="project" value="TreeGrafter"/>
</dbReference>
<keyword evidence="4 8" id="KW-0106">Calcium</keyword>
<reference evidence="12 13" key="1">
    <citation type="journal article" date="2019" name="PLoS ONE">
        <title>Genomic analyses reveal an absence of contemporary introgressive admixture between fin whales and blue whales, despite known hybrids.</title>
        <authorList>
            <person name="Westbury M.V."/>
            <person name="Petersen B."/>
            <person name="Lorenzen E.D."/>
        </authorList>
    </citation>
    <scope>NUCLEOTIDE SEQUENCE [LARGE SCALE GENOMIC DNA]</scope>
    <source>
        <strain evidence="12">FinWhale-01</strain>
    </source>
</reference>
<proteinExistence type="predicted"/>
<dbReference type="GO" id="GO:0007043">
    <property type="term" value="P:cell-cell junction assembly"/>
    <property type="evidence" value="ECO:0007669"/>
    <property type="project" value="TreeGrafter"/>
</dbReference>
<keyword evidence="6 10" id="KW-0472">Membrane</keyword>
<dbReference type="Proteomes" id="UP000437017">
    <property type="component" value="Unassembled WGS sequence"/>
</dbReference>
<dbReference type="SUPFAM" id="SSF49313">
    <property type="entry name" value="Cadherin-like"/>
    <property type="match status" value="2"/>
</dbReference>
<evidence type="ECO:0000256" key="8">
    <source>
        <dbReference type="PROSITE-ProRule" id="PRU00043"/>
    </source>
</evidence>
<dbReference type="GO" id="GO:0044331">
    <property type="term" value="P:cell-cell adhesion mediated by cadherin"/>
    <property type="evidence" value="ECO:0007669"/>
    <property type="project" value="TreeGrafter"/>
</dbReference>
<evidence type="ECO:0000256" key="10">
    <source>
        <dbReference type="SAM" id="Phobius"/>
    </source>
</evidence>
<dbReference type="InterPro" id="IPR039808">
    <property type="entry name" value="Cadherin"/>
</dbReference>
<evidence type="ECO:0000256" key="1">
    <source>
        <dbReference type="ARBA" id="ARBA00004236"/>
    </source>
</evidence>
<keyword evidence="2" id="KW-1003">Cell membrane</keyword>
<dbReference type="GO" id="GO:0016339">
    <property type="term" value="P:calcium-dependent cell-cell adhesion via plasma membrane cell adhesion molecules"/>
    <property type="evidence" value="ECO:0007669"/>
    <property type="project" value="TreeGrafter"/>
</dbReference>
<gene>
    <name evidence="12" type="ORF">E2I00_017043</name>
</gene>
<dbReference type="EMBL" id="SGJD01000562">
    <property type="protein sequence ID" value="KAB0404596.1"/>
    <property type="molecule type" value="Genomic_DNA"/>
</dbReference>
<comment type="caution">
    <text evidence="12">The sequence shown here is derived from an EMBL/GenBank/DDBJ whole genome shotgun (WGS) entry which is preliminary data.</text>
</comment>
<keyword evidence="3" id="KW-0677">Repeat</keyword>
<dbReference type="PANTHER" id="PTHR24027">
    <property type="entry name" value="CADHERIN-23"/>
    <property type="match status" value="1"/>
</dbReference>
<evidence type="ECO:0000256" key="9">
    <source>
        <dbReference type="SAM" id="MobiDB-lite"/>
    </source>
</evidence>
<dbReference type="GO" id="GO:0016342">
    <property type="term" value="C:catenin complex"/>
    <property type="evidence" value="ECO:0007669"/>
    <property type="project" value="TreeGrafter"/>
</dbReference>
<accession>A0A6A1QE30</accession>
<evidence type="ECO:0000256" key="5">
    <source>
        <dbReference type="ARBA" id="ARBA00022889"/>
    </source>
</evidence>
<dbReference type="GO" id="GO:0005509">
    <property type="term" value="F:calcium ion binding"/>
    <property type="evidence" value="ECO:0007669"/>
    <property type="project" value="UniProtKB-UniRule"/>
</dbReference>
<dbReference type="GO" id="GO:0005912">
    <property type="term" value="C:adherens junction"/>
    <property type="evidence" value="ECO:0007669"/>
    <property type="project" value="TreeGrafter"/>
</dbReference>
<keyword evidence="7" id="KW-0325">Glycoprotein</keyword>
<dbReference type="PROSITE" id="PS50268">
    <property type="entry name" value="CADHERIN_2"/>
    <property type="match status" value="1"/>
</dbReference>
<evidence type="ECO:0000313" key="12">
    <source>
        <dbReference type="EMBL" id="KAB0404596.1"/>
    </source>
</evidence>
<dbReference type="OrthoDB" id="9045962at2759"/>
<evidence type="ECO:0000259" key="11">
    <source>
        <dbReference type="PROSITE" id="PS50268"/>
    </source>
</evidence>
<feature type="transmembrane region" description="Helical" evidence="10">
    <location>
        <begin position="258"/>
        <end position="281"/>
    </location>
</feature>
<dbReference type="PANTHER" id="PTHR24027:SF78">
    <property type="entry name" value="CADHERIN-LIKE PROTEIN 26"/>
    <property type="match status" value="1"/>
</dbReference>
<evidence type="ECO:0000256" key="2">
    <source>
        <dbReference type="ARBA" id="ARBA00022475"/>
    </source>
</evidence>
<sequence>MAARWHLKFQSYESTAPRLALVIRAEDCGGPPLSSTATVHIRVRDGDNHVPRSAGTVRAAGANAIFSLRRPPLDCETQPVRSLVVAVENEGPLFSCEGGGCRGPAGCGQHHPTLLEPPRHRCPAADGDGDHPALPVRHQRQRARPPPTASIPGGLESAGGKPLPIEAEDGDQEPYSDPFTFKVDNTWGNTEDTWKLGENHGRSVELLMLRSLPRGDYLVPLFIGDKQGLSQKQTVHVRVCSCPGGFTCAEPSVAGAGLLQGVLASLCAAFIALAAALRFLLRCYFVSEARGKDALSHERSYVRDQMSALSINTAEVGAKLGAKVYLDTVVPKGPMEVRVQVMAGMLSQQLGGADIPKGDPGYPPHVYAEEGKCERAETRSSLAFSEHDLSPDLLDSLGPKAAPLEEIYSESGFHFLKTAYFGELE</sequence>
<evidence type="ECO:0000256" key="3">
    <source>
        <dbReference type="ARBA" id="ARBA00022737"/>
    </source>
</evidence>
<dbReference type="AlphaFoldDB" id="A0A6A1QE30"/>
<evidence type="ECO:0000256" key="6">
    <source>
        <dbReference type="ARBA" id="ARBA00023136"/>
    </source>
</evidence>
<dbReference type="InterPro" id="IPR015919">
    <property type="entry name" value="Cadherin-like_sf"/>
</dbReference>
<keyword evidence="5" id="KW-0130">Cell adhesion</keyword>
<organism evidence="12 13">
    <name type="scientific">Balaenoptera physalus</name>
    <name type="common">Fin whale</name>
    <name type="synonym">Balaena physalus</name>
    <dbReference type="NCBI Taxonomy" id="9770"/>
    <lineage>
        <taxon>Eukaryota</taxon>
        <taxon>Metazoa</taxon>
        <taxon>Chordata</taxon>
        <taxon>Craniata</taxon>
        <taxon>Vertebrata</taxon>
        <taxon>Euteleostomi</taxon>
        <taxon>Mammalia</taxon>
        <taxon>Eutheria</taxon>
        <taxon>Laurasiatheria</taxon>
        <taxon>Artiodactyla</taxon>
        <taxon>Whippomorpha</taxon>
        <taxon>Cetacea</taxon>
        <taxon>Mysticeti</taxon>
        <taxon>Balaenopteridae</taxon>
        <taxon>Balaenoptera</taxon>
    </lineage>
</organism>